<evidence type="ECO:0000313" key="2">
    <source>
        <dbReference type="EMBL" id="KAF7624808.1"/>
    </source>
</evidence>
<dbReference type="GO" id="GO:0004222">
    <property type="term" value="F:metalloendopeptidase activity"/>
    <property type="evidence" value="ECO:0007669"/>
    <property type="project" value="InterPro"/>
</dbReference>
<dbReference type="GO" id="GO:0006518">
    <property type="term" value="P:peptide metabolic process"/>
    <property type="evidence" value="ECO:0007669"/>
    <property type="project" value="TreeGrafter"/>
</dbReference>
<dbReference type="SUPFAM" id="SSF55486">
    <property type="entry name" value="Metalloproteases ('zincins'), catalytic domain"/>
    <property type="match status" value="1"/>
</dbReference>
<comment type="caution">
    <text evidence="2">The sequence shown here is derived from an EMBL/GenBank/DDBJ whole genome shotgun (WGS) entry which is preliminary data.</text>
</comment>
<dbReference type="AlphaFoldDB" id="A0A8S9ZAY5"/>
<evidence type="ECO:0000259" key="1">
    <source>
        <dbReference type="Pfam" id="PF19310"/>
    </source>
</evidence>
<dbReference type="Pfam" id="PF19310">
    <property type="entry name" value="TOP_N"/>
    <property type="match status" value="1"/>
</dbReference>
<gene>
    <name evidence="2" type="ORF">Mgra_00009922</name>
</gene>
<dbReference type="EMBL" id="JABEBT010000196">
    <property type="protein sequence ID" value="KAF7624808.1"/>
    <property type="molecule type" value="Genomic_DNA"/>
</dbReference>
<name>A0A8S9ZAY5_9BILA</name>
<accession>A0A8S9ZAY5</accession>
<dbReference type="Proteomes" id="UP000605970">
    <property type="component" value="Unassembled WGS sequence"/>
</dbReference>
<protein>
    <submittedName>
        <fullName evidence="2">Peptidase_M3 domain-containing protein</fullName>
    </submittedName>
</protein>
<keyword evidence="3" id="KW-1185">Reference proteome</keyword>
<dbReference type="GO" id="GO:0006627">
    <property type="term" value="P:protein processing involved in protein targeting to mitochondrion"/>
    <property type="evidence" value="ECO:0007669"/>
    <property type="project" value="TreeGrafter"/>
</dbReference>
<feature type="domain" description="Oligopeptidase A N-terminal" evidence="1">
    <location>
        <begin position="49"/>
        <end position="167"/>
    </location>
</feature>
<dbReference type="OrthoDB" id="17530at2759"/>
<organism evidence="2 3">
    <name type="scientific">Meloidogyne graminicola</name>
    <dbReference type="NCBI Taxonomy" id="189291"/>
    <lineage>
        <taxon>Eukaryota</taxon>
        <taxon>Metazoa</taxon>
        <taxon>Ecdysozoa</taxon>
        <taxon>Nematoda</taxon>
        <taxon>Chromadorea</taxon>
        <taxon>Rhabditida</taxon>
        <taxon>Tylenchina</taxon>
        <taxon>Tylenchomorpha</taxon>
        <taxon>Tylenchoidea</taxon>
        <taxon>Meloidogynidae</taxon>
        <taxon>Meloidogyninae</taxon>
        <taxon>Meloidogyne</taxon>
    </lineage>
</organism>
<proteinExistence type="predicted"/>
<dbReference type="InterPro" id="IPR045090">
    <property type="entry name" value="Pept_M3A_M3B"/>
</dbReference>
<sequence length="204" mass="24347">MFSNNFQFINVFRKMFAFYFYNKLRRMQLTRYMRFFRQWEMNSTEWKIILQNIYKQINEIENKSTNEKLTKVQLIDDLSNYICMAADLTDCLRNMHPDDKLKKAAEERMRAFTEVVEILNTRPQLYSALKILLHSEASRLDEISIRVAKLFLQDFELSGVLLSDSERQRFVQLSDEVFDSGTRFVSGTDRPIKLSDDDRKLLAH</sequence>
<reference evidence="2" key="1">
    <citation type="journal article" date="2020" name="Ecol. Evol.">
        <title>Genome structure and content of the rice root-knot nematode (Meloidogyne graminicola).</title>
        <authorList>
            <person name="Phan N.T."/>
            <person name="Danchin E.G.J."/>
            <person name="Klopp C."/>
            <person name="Perfus-Barbeoch L."/>
            <person name="Kozlowski D.K."/>
            <person name="Koutsovoulos G.D."/>
            <person name="Lopez-Roques C."/>
            <person name="Bouchez O."/>
            <person name="Zahm M."/>
            <person name="Besnard G."/>
            <person name="Bellafiore S."/>
        </authorList>
    </citation>
    <scope>NUCLEOTIDE SEQUENCE</scope>
    <source>
        <strain evidence="2">VN-18</strain>
    </source>
</reference>
<dbReference type="InterPro" id="IPR045666">
    <property type="entry name" value="OpdA_N"/>
</dbReference>
<dbReference type="PANTHER" id="PTHR11804:SF79">
    <property type="entry name" value="MITOCHONDRIAL INTERMEDIATE PEPTIDASE"/>
    <property type="match status" value="1"/>
</dbReference>
<evidence type="ECO:0000313" key="3">
    <source>
        <dbReference type="Proteomes" id="UP000605970"/>
    </source>
</evidence>
<dbReference type="PANTHER" id="PTHR11804">
    <property type="entry name" value="PROTEASE M3 THIMET OLIGOPEPTIDASE-RELATED"/>
    <property type="match status" value="1"/>
</dbReference>
<dbReference type="GO" id="GO:0005739">
    <property type="term" value="C:mitochondrion"/>
    <property type="evidence" value="ECO:0007669"/>
    <property type="project" value="TreeGrafter"/>
</dbReference>